<gene>
    <name evidence="1" type="ORF">INF26_04230</name>
</gene>
<evidence type="ECO:0000313" key="1">
    <source>
        <dbReference type="EMBL" id="MBE5024058.1"/>
    </source>
</evidence>
<keyword evidence="2" id="KW-1185">Reference proteome</keyword>
<dbReference type="InterPro" id="IPR008769">
    <property type="entry name" value="PhaF_PhaI"/>
</dbReference>
<evidence type="ECO:0000313" key="2">
    <source>
        <dbReference type="Proteomes" id="UP001194273"/>
    </source>
</evidence>
<name>A0ABR9QSK1_9ACTN</name>
<dbReference type="Proteomes" id="UP001194273">
    <property type="component" value="Unassembled WGS sequence"/>
</dbReference>
<proteinExistence type="predicted"/>
<dbReference type="Pfam" id="PF05597">
    <property type="entry name" value="Phasin"/>
    <property type="match status" value="1"/>
</dbReference>
<reference evidence="1 2" key="1">
    <citation type="submission" date="2020-10" db="EMBL/GenBank/DDBJ databases">
        <title>ChiBAC.</title>
        <authorList>
            <person name="Zenner C."/>
            <person name="Hitch T.C.A."/>
            <person name="Clavel T."/>
        </authorList>
    </citation>
    <scope>NUCLEOTIDE SEQUENCE [LARGE SCALE GENOMIC DNA]</scope>
    <source>
        <strain evidence="1 2">DSM 107455</strain>
    </source>
</reference>
<accession>A0ABR9QSK1</accession>
<dbReference type="EMBL" id="JADCJZ010000002">
    <property type="protein sequence ID" value="MBE5024058.1"/>
    <property type="molecule type" value="Genomic_DNA"/>
</dbReference>
<organism evidence="1 2">
    <name type="scientific">Thermophilibacter gallinarum</name>
    <dbReference type="NCBI Taxonomy" id="2779357"/>
    <lineage>
        <taxon>Bacteria</taxon>
        <taxon>Bacillati</taxon>
        <taxon>Actinomycetota</taxon>
        <taxon>Coriobacteriia</taxon>
        <taxon>Coriobacteriales</taxon>
        <taxon>Atopobiaceae</taxon>
        <taxon>Thermophilibacter</taxon>
    </lineage>
</organism>
<sequence>MADFDLTEGLRKMFLAGVGAVATGAEKTQEVVEELVKKGELTVEQGKTLNQELTRKAKEVIDNTSENAVRARMKAMTAEERAAFAAKVAQMAAEIDEASVKVDVEEAPEDADAAE</sequence>
<dbReference type="RefSeq" id="WP_193529493.1">
    <property type="nucleotide sequence ID" value="NZ_JADCJZ010000002.1"/>
</dbReference>
<protein>
    <submittedName>
        <fullName evidence="1">Phasin family protein</fullName>
    </submittedName>
</protein>
<comment type="caution">
    <text evidence="1">The sequence shown here is derived from an EMBL/GenBank/DDBJ whole genome shotgun (WGS) entry which is preliminary data.</text>
</comment>